<accession>A0A9N8H690</accession>
<comment type="caution">
    <text evidence="1">The sequence shown here is derived from an EMBL/GenBank/DDBJ whole genome shotgun (WGS) entry which is preliminary data.</text>
</comment>
<dbReference type="Proteomes" id="UP001153069">
    <property type="component" value="Unassembled WGS sequence"/>
</dbReference>
<dbReference type="EMBL" id="CAICTM010000039">
    <property type="protein sequence ID" value="CAB9498478.1"/>
    <property type="molecule type" value="Genomic_DNA"/>
</dbReference>
<organism evidence="1 2">
    <name type="scientific">Seminavis robusta</name>
    <dbReference type="NCBI Taxonomy" id="568900"/>
    <lineage>
        <taxon>Eukaryota</taxon>
        <taxon>Sar</taxon>
        <taxon>Stramenopiles</taxon>
        <taxon>Ochrophyta</taxon>
        <taxon>Bacillariophyta</taxon>
        <taxon>Bacillariophyceae</taxon>
        <taxon>Bacillariophycidae</taxon>
        <taxon>Naviculales</taxon>
        <taxon>Naviculaceae</taxon>
        <taxon>Seminavis</taxon>
    </lineage>
</organism>
<reference evidence="1" key="1">
    <citation type="submission" date="2020-06" db="EMBL/GenBank/DDBJ databases">
        <authorList>
            <consortium name="Plant Systems Biology data submission"/>
        </authorList>
    </citation>
    <scope>NUCLEOTIDE SEQUENCE</scope>
    <source>
        <strain evidence="1">D6</strain>
    </source>
</reference>
<sequence>MTWPQLKGFVLLTKFPFQHALTAALRSTPTARVSILSSCQETSATNPKGTIRFVMVALLWNIATAAFQCGHYCLTRPLASTGLTQRQRANSLFQKSLELYQQVVSFCNDAGGSPWVNRPRTCVFLTLAAMNNISCVCLELDMESESRQAQTELANQIKKCAATESGQLLSTEQTEAVNEFSLNTTVLSMSNFTARAA</sequence>
<gene>
    <name evidence="1" type="ORF">SEMRO_39_G024080.1</name>
</gene>
<proteinExistence type="predicted"/>
<protein>
    <submittedName>
        <fullName evidence="1">Uncharacterized protein</fullName>
    </submittedName>
</protein>
<name>A0A9N8H690_9STRA</name>
<keyword evidence="2" id="KW-1185">Reference proteome</keyword>
<evidence type="ECO:0000313" key="2">
    <source>
        <dbReference type="Proteomes" id="UP001153069"/>
    </source>
</evidence>
<evidence type="ECO:0000313" key="1">
    <source>
        <dbReference type="EMBL" id="CAB9498478.1"/>
    </source>
</evidence>
<dbReference type="AlphaFoldDB" id="A0A9N8H690"/>